<proteinExistence type="predicted"/>
<gene>
    <name evidence="1" type="ORF">S01H4_20605</name>
</gene>
<accession>X0Z8V9</accession>
<sequence>SNKAYEYEIESANVLNQIDPEYVGALTLMTPPGTQIYEMVESKDFIPMEPMDILTELKTLIEHLELTNCVFRTNHASNYLPIKGTLNQDKTRLLEILTETIETGATENLRPSFMRGL</sequence>
<protein>
    <recommendedName>
        <fullName evidence="2">Radical SAM protein</fullName>
    </recommendedName>
</protein>
<feature type="non-terminal residue" evidence="1">
    <location>
        <position position="1"/>
    </location>
</feature>
<evidence type="ECO:0000313" key="1">
    <source>
        <dbReference type="EMBL" id="GAG65790.1"/>
    </source>
</evidence>
<organism evidence="1">
    <name type="scientific">marine sediment metagenome</name>
    <dbReference type="NCBI Taxonomy" id="412755"/>
    <lineage>
        <taxon>unclassified sequences</taxon>
        <taxon>metagenomes</taxon>
        <taxon>ecological metagenomes</taxon>
    </lineage>
</organism>
<reference evidence="1" key="1">
    <citation type="journal article" date="2014" name="Front. Microbiol.">
        <title>High frequency of phylogenetically diverse reductive dehalogenase-homologous genes in deep subseafloor sedimentary metagenomes.</title>
        <authorList>
            <person name="Kawai M."/>
            <person name="Futagami T."/>
            <person name="Toyoda A."/>
            <person name="Takaki Y."/>
            <person name="Nishi S."/>
            <person name="Hori S."/>
            <person name="Arai W."/>
            <person name="Tsubouchi T."/>
            <person name="Morono Y."/>
            <person name="Uchiyama I."/>
            <person name="Ito T."/>
            <person name="Fujiyama A."/>
            <person name="Inagaki F."/>
            <person name="Takami H."/>
        </authorList>
    </citation>
    <scope>NUCLEOTIDE SEQUENCE</scope>
    <source>
        <strain evidence="1">Expedition CK06-06</strain>
    </source>
</reference>
<evidence type="ECO:0008006" key="2">
    <source>
        <dbReference type="Google" id="ProtNLM"/>
    </source>
</evidence>
<name>X0Z8V9_9ZZZZ</name>
<comment type="caution">
    <text evidence="1">The sequence shown here is derived from an EMBL/GenBank/DDBJ whole genome shotgun (WGS) entry which is preliminary data.</text>
</comment>
<dbReference type="EMBL" id="BART01009274">
    <property type="protein sequence ID" value="GAG65790.1"/>
    <property type="molecule type" value="Genomic_DNA"/>
</dbReference>
<dbReference type="AlphaFoldDB" id="X0Z8V9"/>